<organism evidence="1 2">
    <name type="scientific">Mesorhizobium plurifarium</name>
    <dbReference type="NCBI Taxonomy" id="69974"/>
    <lineage>
        <taxon>Bacteria</taxon>
        <taxon>Pseudomonadati</taxon>
        <taxon>Pseudomonadota</taxon>
        <taxon>Alphaproteobacteria</taxon>
        <taxon>Hyphomicrobiales</taxon>
        <taxon>Phyllobacteriaceae</taxon>
        <taxon>Mesorhizobium</taxon>
    </lineage>
</organism>
<dbReference type="EMBL" id="CCMZ01000025">
    <property type="protein sequence ID" value="CDX20356.1"/>
    <property type="molecule type" value="Genomic_DNA"/>
</dbReference>
<evidence type="ECO:0000313" key="2">
    <source>
        <dbReference type="Proteomes" id="UP000045285"/>
    </source>
</evidence>
<name>A0A090E0U0_MESPL</name>
<protein>
    <submittedName>
        <fullName evidence="1">Uncharacterized protein</fullName>
    </submittedName>
</protein>
<dbReference type="Proteomes" id="UP000045285">
    <property type="component" value="Unassembled WGS sequence"/>
</dbReference>
<accession>A0A090E0U0</accession>
<keyword evidence="2" id="KW-1185">Reference proteome</keyword>
<sequence>MAATFTAMAKHLAEILVLTAGTFVAATGARADQGSYVPCDNGLRCVMAPCPSNSALDLATGKIVKGVWIDIDGLPQQDKALDLSDKLYAGKVVVAGTVENRPHTFNGKQYSLPTLVATGIERAAKDSERAHCSSR</sequence>
<evidence type="ECO:0000313" key="1">
    <source>
        <dbReference type="EMBL" id="CDX20356.1"/>
    </source>
</evidence>
<dbReference type="AlphaFoldDB" id="A0A090E0U0"/>
<reference evidence="2" key="1">
    <citation type="submission" date="2014-08" db="EMBL/GenBank/DDBJ databases">
        <authorList>
            <person name="Moulin L."/>
        </authorList>
    </citation>
    <scope>NUCLEOTIDE SEQUENCE [LARGE SCALE GENOMIC DNA]</scope>
</reference>
<gene>
    <name evidence="1" type="ORF">MPL3356_310111</name>
</gene>
<proteinExistence type="predicted"/>